<feature type="transmembrane region" description="Helical" evidence="2">
    <location>
        <begin position="51"/>
        <end position="69"/>
    </location>
</feature>
<accession>A0A4R3KK09</accession>
<keyword evidence="2" id="KW-0472">Membrane</keyword>
<comment type="caution">
    <text evidence="3">The sequence shown here is derived from an EMBL/GenBank/DDBJ whole genome shotgun (WGS) entry which is preliminary data.</text>
</comment>
<dbReference type="Proteomes" id="UP000295788">
    <property type="component" value="Unassembled WGS sequence"/>
</dbReference>
<name>A0A4R3KK09_9BACI</name>
<gene>
    <name evidence="3" type="ORF">EDD72_10274</name>
</gene>
<protein>
    <submittedName>
        <fullName evidence="3">Putative alkaline shock family protein YloU</fullName>
    </submittedName>
</protein>
<dbReference type="EMBL" id="SMAB01000002">
    <property type="protein sequence ID" value="TCS84034.1"/>
    <property type="molecule type" value="Genomic_DNA"/>
</dbReference>
<dbReference type="AlphaFoldDB" id="A0A4R3KK09"/>
<evidence type="ECO:0000313" key="3">
    <source>
        <dbReference type="EMBL" id="TCS84034.1"/>
    </source>
</evidence>
<keyword evidence="2" id="KW-1133">Transmembrane helix</keyword>
<evidence type="ECO:0000313" key="4">
    <source>
        <dbReference type="Proteomes" id="UP000295788"/>
    </source>
</evidence>
<comment type="similarity">
    <text evidence="1">Belongs to the asp23 family.</text>
</comment>
<keyword evidence="4" id="KW-1185">Reference proteome</keyword>
<sequence>MKLFDRLILFLSNLSLFFITLFIIVFGIGLFDPLLFNQLITRFFVDSDVKTTVLVISVLLFLISLYLMAKSLQRKEVSPISKHSEIGDIKISMETLENLVIKITSRIKGVRELKAKVKPDDNGSMTVLVKIVFDGETPIPQITKEIQDLVKERLEQITGITVGQVHVMVSNVSQSTNKKVLME</sequence>
<dbReference type="Pfam" id="PF03780">
    <property type="entry name" value="Asp23"/>
    <property type="match status" value="1"/>
</dbReference>
<keyword evidence="2" id="KW-0812">Transmembrane</keyword>
<dbReference type="InterPro" id="IPR005531">
    <property type="entry name" value="Asp23"/>
</dbReference>
<dbReference type="RefSeq" id="WP_165894923.1">
    <property type="nucleotide sequence ID" value="NZ_SMAB01000002.1"/>
</dbReference>
<proteinExistence type="inferred from homology"/>
<evidence type="ECO:0000256" key="2">
    <source>
        <dbReference type="SAM" id="Phobius"/>
    </source>
</evidence>
<evidence type="ECO:0000256" key="1">
    <source>
        <dbReference type="ARBA" id="ARBA00005721"/>
    </source>
</evidence>
<organism evidence="3 4">
    <name type="scientific">Tepidibacillus fermentans</name>
    <dbReference type="NCBI Taxonomy" id="1281767"/>
    <lineage>
        <taxon>Bacteria</taxon>
        <taxon>Bacillati</taxon>
        <taxon>Bacillota</taxon>
        <taxon>Bacilli</taxon>
        <taxon>Bacillales</taxon>
        <taxon>Bacillaceae</taxon>
        <taxon>Tepidibacillus</taxon>
    </lineage>
</organism>
<reference evidence="3 4" key="1">
    <citation type="submission" date="2019-03" db="EMBL/GenBank/DDBJ databases">
        <title>Genomic Encyclopedia of Type Strains, Phase IV (KMG-IV): sequencing the most valuable type-strain genomes for metagenomic binning, comparative biology and taxonomic classification.</title>
        <authorList>
            <person name="Goeker M."/>
        </authorList>
    </citation>
    <scope>NUCLEOTIDE SEQUENCE [LARGE SCALE GENOMIC DNA]</scope>
    <source>
        <strain evidence="3 4">DSM 23802</strain>
    </source>
</reference>
<dbReference type="NCBIfam" id="NF033218">
    <property type="entry name" value="anchor_AmaP"/>
    <property type="match status" value="1"/>
</dbReference>
<feature type="transmembrane region" description="Helical" evidence="2">
    <location>
        <begin position="7"/>
        <end position="31"/>
    </location>
</feature>